<dbReference type="PANTHER" id="PTHR47861">
    <property type="entry name" value="FKBP-TYPE PEPTIDYL-PROLYL CIS-TRANS ISOMERASE SLYD"/>
    <property type="match status" value="1"/>
</dbReference>
<comment type="function">
    <text evidence="8">Also involved in hydrogenase metallocenter assembly, probably by participating in the nickel insertion step. This function in hydrogenase biosynthesis requires chaperone activity and the presence of the metal-binding domain, but not PPIase activity.</text>
</comment>
<evidence type="ECO:0000256" key="8">
    <source>
        <dbReference type="ARBA" id="ARBA00037071"/>
    </source>
</evidence>
<evidence type="ECO:0000256" key="6">
    <source>
        <dbReference type="ARBA" id="ARBA00023186"/>
    </source>
</evidence>
<comment type="subcellular location">
    <subcellularLocation>
        <location evidence="2">Cytoplasm</location>
    </subcellularLocation>
</comment>
<evidence type="ECO:0000256" key="3">
    <source>
        <dbReference type="ARBA" id="ARBA00006577"/>
    </source>
</evidence>
<evidence type="ECO:0000256" key="9">
    <source>
        <dbReference type="PROSITE-ProRule" id="PRU00277"/>
    </source>
</evidence>
<gene>
    <name evidence="12" type="ORF">GCM10023332_20160</name>
</gene>
<evidence type="ECO:0000256" key="4">
    <source>
        <dbReference type="ARBA" id="ARBA00022490"/>
    </source>
</evidence>
<dbReference type="RefSeq" id="WP_345295353.1">
    <property type="nucleotide sequence ID" value="NZ_BAABJY010000002.1"/>
</dbReference>
<keyword evidence="4" id="KW-0963">Cytoplasm</keyword>
<dbReference type="PANTHER" id="PTHR47861:SF3">
    <property type="entry name" value="FKBP-TYPE PEPTIDYL-PROLYL CIS-TRANS ISOMERASE SLYD"/>
    <property type="match status" value="1"/>
</dbReference>
<dbReference type="Gene3D" id="3.10.50.40">
    <property type="match status" value="1"/>
</dbReference>
<evidence type="ECO:0000256" key="10">
    <source>
        <dbReference type="RuleBase" id="RU003915"/>
    </source>
</evidence>
<organism evidence="12 13">
    <name type="scientific">Luteimonas vadosa</name>
    <dbReference type="NCBI Taxonomy" id="1165507"/>
    <lineage>
        <taxon>Bacteria</taxon>
        <taxon>Pseudomonadati</taxon>
        <taxon>Pseudomonadota</taxon>
        <taxon>Gammaproteobacteria</taxon>
        <taxon>Lysobacterales</taxon>
        <taxon>Lysobacteraceae</taxon>
        <taxon>Luteimonas</taxon>
    </lineage>
</organism>
<dbReference type="Pfam" id="PF00254">
    <property type="entry name" value="FKBP_C"/>
    <property type="match status" value="1"/>
</dbReference>
<dbReference type="SUPFAM" id="SSF54534">
    <property type="entry name" value="FKBP-like"/>
    <property type="match status" value="1"/>
</dbReference>
<dbReference type="Proteomes" id="UP001501323">
    <property type="component" value="Unassembled WGS sequence"/>
</dbReference>
<dbReference type="EMBL" id="BAABJY010000002">
    <property type="protein sequence ID" value="GAA4867746.1"/>
    <property type="molecule type" value="Genomic_DNA"/>
</dbReference>
<dbReference type="EC" id="5.2.1.8" evidence="10"/>
<name>A0ABP9E743_9GAMM</name>
<comment type="catalytic activity">
    <reaction evidence="1 9 10">
        <text>[protein]-peptidylproline (omega=180) = [protein]-peptidylproline (omega=0)</text>
        <dbReference type="Rhea" id="RHEA:16237"/>
        <dbReference type="Rhea" id="RHEA-COMP:10747"/>
        <dbReference type="Rhea" id="RHEA-COMP:10748"/>
        <dbReference type="ChEBI" id="CHEBI:83833"/>
        <dbReference type="ChEBI" id="CHEBI:83834"/>
        <dbReference type="EC" id="5.2.1.8"/>
    </reaction>
</comment>
<feature type="domain" description="PPIase FKBP-type" evidence="11">
    <location>
        <begin position="6"/>
        <end position="80"/>
    </location>
</feature>
<accession>A0ABP9E743</accession>
<dbReference type="PROSITE" id="PS50059">
    <property type="entry name" value="FKBP_PPIASE"/>
    <property type="match status" value="1"/>
</dbReference>
<evidence type="ECO:0000256" key="1">
    <source>
        <dbReference type="ARBA" id="ARBA00000971"/>
    </source>
</evidence>
<evidence type="ECO:0000256" key="7">
    <source>
        <dbReference type="ARBA" id="ARBA00023235"/>
    </source>
</evidence>
<protein>
    <recommendedName>
        <fullName evidence="10">Peptidyl-prolyl cis-trans isomerase</fullName>
        <ecNumber evidence="10">5.2.1.8</ecNumber>
    </recommendedName>
</protein>
<evidence type="ECO:0000259" key="11">
    <source>
        <dbReference type="PROSITE" id="PS50059"/>
    </source>
</evidence>
<comment type="caution">
    <text evidence="12">The sequence shown here is derived from an EMBL/GenBank/DDBJ whole genome shotgun (WGS) entry which is preliminary data.</text>
</comment>
<evidence type="ECO:0000256" key="2">
    <source>
        <dbReference type="ARBA" id="ARBA00004496"/>
    </source>
</evidence>
<dbReference type="GO" id="GO:0016853">
    <property type="term" value="F:isomerase activity"/>
    <property type="evidence" value="ECO:0007669"/>
    <property type="project" value="UniProtKB-KW"/>
</dbReference>
<dbReference type="InterPro" id="IPR001179">
    <property type="entry name" value="PPIase_FKBP_dom"/>
</dbReference>
<keyword evidence="13" id="KW-1185">Reference proteome</keyword>
<keyword evidence="7 9" id="KW-0413">Isomerase</keyword>
<keyword evidence="6" id="KW-0143">Chaperone</keyword>
<evidence type="ECO:0000313" key="12">
    <source>
        <dbReference type="EMBL" id="GAA4867746.1"/>
    </source>
</evidence>
<sequence length="156" mass="16409">MEITDGRVATIHYTLTDDGGHVIDKSAADAPLSYLHGAGNIVPGLEHALAGKQVGEKLEVDVPPEQGYGPYHDGLVQDVPHAAFPDIGAVKPGMQFEARTERGPMVVTVTQVGEETVTVDGNHPMAGKTLHFAVQVAGIREATEQESNQGHVAQAA</sequence>
<keyword evidence="5 9" id="KW-0697">Rotamase</keyword>
<comment type="similarity">
    <text evidence="3 10">Belongs to the FKBP-type PPIase family.</text>
</comment>
<reference evidence="13" key="1">
    <citation type="journal article" date="2019" name="Int. J. Syst. Evol. Microbiol.">
        <title>The Global Catalogue of Microorganisms (GCM) 10K type strain sequencing project: providing services to taxonomists for standard genome sequencing and annotation.</title>
        <authorList>
            <consortium name="The Broad Institute Genomics Platform"/>
            <consortium name="The Broad Institute Genome Sequencing Center for Infectious Disease"/>
            <person name="Wu L."/>
            <person name="Ma J."/>
        </authorList>
    </citation>
    <scope>NUCLEOTIDE SEQUENCE [LARGE SCALE GENOMIC DNA]</scope>
    <source>
        <strain evidence="13">JCM 18392</strain>
    </source>
</reference>
<evidence type="ECO:0000256" key="5">
    <source>
        <dbReference type="ARBA" id="ARBA00023110"/>
    </source>
</evidence>
<evidence type="ECO:0000313" key="13">
    <source>
        <dbReference type="Proteomes" id="UP001501323"/>
    </source>
</evidence>
<proteinExistence type="inferred from homology"/>
<dbReference type="InterPro" id="IPR046357">
    <property type="entry name" value="PPIase_dom_sf"/>
</dbReference>